<dbReference type="RefSeq" id="XP_071909949.1">
    <property type="nucleotide sequence ID" value="XM_072053848.1"/>
</dbReference>
<gene>
    <name evidence="3 4 5 6 7 8 9" type="primary">LOC113692228</name>
</gene>
<dbReference type="GeneID" id="113692228"/>
<sequence>MTIPTHRKHPLITKDYDAWWSTRSNSVSSTPLKFTAKIPQQSSKKDTVTFANELVHSNGVIEIVTDITSSTLRKNKTVSSPLKNIVARNKSSKNSRQAIKEAQPVIPAKKMPPKVSKSLSVTHTEEDVEIETMDGRDSIEAIEEEGTQTQGIESTQRGAHSLASGSSSQDRHGNRSKKRISSDLEEVSFSPLSVGVSPLKPPLLEFRQEDVGTNSPIELETDAIISNKKGDEVVISIPKQLAPSGGALSKKELTNLHEIRKKPKVALVLEFHGQKLIQAHRRKYL</sequence>
<reference evidence="3 4" key="2">
    <citation type="submission" date="2025-05" db="UniProtKB">
        <authorList>
            <consortium name="RefSeq"/>
        </authorList>
    </citation>
    <scope>IDENTIFICATION</scope>
    <source>
        <tissue evidence="3 4">Leaves</tissue>
    </source>
</reference>
<protein>
    <submittedName>
        <fullName evidence="3 4">Uncharacterized protein</fullName>
    </submittedName>
</protein>
<dbReference type="RefSeq" id="XP_071909946.1">
    <property type="nucleotide sequence ID" value="XM_072053845.1"/>
</dbReference>
<dbReference type="RefSeq" id="XP_071909945.1">
    <property type="nucleotide sequence ID" value="XM_072053844.1"/>
</dbReference>
<keyword evidence="2" id="KW-1185">Reference proteome</keyword>
<evidence type="ECO:0000313" key="6">
    <source>
        <dbReference type="RefSeq" id="XP_071909947.1"/>
    </source>
</evidence>
<evidence type="ECO:0000313" key="4">
    <source>
        <dbReference type="RefSeq" id="XP_071909945.1"/>
    </source>
</evidence>
<evidence type="ECO:0000313" key="3">
    <source>
        <dbReference type="RefSeq" id="XP_027066403.2"/>
    </source>
</evidence>
<name>A0A6P6SJZ5_COFAR</name>
<evidence type="ECO:0000313" key="5">
    <source>
        <dbReference type="RefSeq" id="XP_071909946.1"/>
    </source>
</evidence>
<proteinExistence type="predicted"/>
<organism evidence="2 3">
    <name type="scientific">Coffea arabica</name>
    <name type="common">Arabian coffee</name>
    <dbReference type="NCBI Taxonomy" id="13443"/>
    <lineage>
        <taxon>Eukaryota</taxon>
        <taxon>Viridiplantae</taxon>
        <taxon>Streptophyta</taxon>
        <taxon>Embryophyta</taxon>
        <taxon>Tracheophyta</taxon>
        <taxon>Spermatophyta</taxon>
        <taxon>Magnoliopsida</taxon>
        <taxon>eudicotyledons</taxon>
        <taxon>Gunneridae</taxon>
        <taxon>Pentapetalae</taxon>
        <taxon>asterids</taxon>
        <taxon>lamiids</taxon>
        <taxon>Gentianales</taxon>
        <taxon>Rubiaceae</taxon>
        <taxon>Ixoroideae</taxon>
        <taxon>Gardenieae complex</taxon>
        <taxon>Bertiereae - Coffeeae clade</taxon>
        <taxon>Coffeeae</taxon>
        <taxon>Coffea</taxon>
    </lineage>
</organism>
<evidence type="ECO:0000313" key="8">
    <source>
        <dbReference type="RefSeq" id="XP_071909949.1"/>
    </source>
</evidence>
<reference evidence="2" key="1">
    <citation type="journal article" date="2025" name="Foods">
        <title>Unveiling the Microbial Signatures of Arabica Coffee Cherries: Insights into Ripeness Specific Diversity, Functional Traits, and Implications for Quality and Safety.</title>
        <authorList>
            <consortium name="RefSeq"/>
            <person name="Tenea G.N."/>
            <person name="Cifuentes V."/>
            <person name="Reyes P."/>
            <person name="Cevallos-Vallejos M."/>
        </authorList>
    </citation>
    <scope>NUCLEOTIDE SEQUENCE [LARGE SCALE GENOMIC DNA]</scope>
</reference>
<dbReference type="Proteomes" id="UP001652660">
    <property type="component" value="Chromosome 6c"/>
</dbReference>
<feature type="region of interest" description="Disordered" evidence="1">
    <location>
        <begin position="111"/>
        <end position="184"/>
    </location>
</feature>
<dbReference type="RefSeq" id="XP_071909950.1">
    <property type="nucleotide sequence ID" value="XM_072053849.1"/>
</dbReference>
<dbReference type="RefSeq" id="XP_071909947.1">
    <property type="nucleotide sequence ID" value="XM_072053846.1"/>
</dbReference>
<dbReference type="RefSeq" id="XP_071909948.1">
    <property type="nucleotide sequence ID" value="XM_072053847.1"/>
</dbReference>
<evidence type="ECO:0000313" key="2">
    <source>
        <dbReference type="Proteomes" id="UP001652660"/>
    </source>
</evidence>
<accession>A0A6P6SJZ5</accession>
<evidence type="ECO:0000256" key="1">
    <source>
        <dbReference type="SAM" id="MobiDB-lite"/>
    </source>
</evidence>
<dbReference type="RefSeq" id="XP_027066403.2">
    <property type="nucleotide sequence ID" value="XM_027210602.2"/>
</dbReference>
<evidence type="ECO:0000313" key="7">
    <source>
        <dbReference type="RefSeq" id="XP_071909948.1"/>
    </source>
</evidence>
<evidence type="ECO:0000313" key="9">
    <source>
        <dbReference type="RefSeq" id="XP_071909950.1"/>
    </source>
</evidence>
<dbReference type="AlphaFoldDB" id="A0A6P6SJZ5"/>
<feature type="compositionally biased region" description="Polar residues" evidence="1">
    <location>
        <begin position="147"/>
        <end position="168"/>
    </location>
</feature>